<keyword evidence="1" id="KW-1015">Disulfide bond</keyword>
<dbReference type="SUPFAM" id="SSF48726">
    <property type="entry name" value="Immunoglobulin"/>
    <property type="match status" value="1"/>
</dbReference>
<comment type="caution">
    <text evidence="5">The sequence shown here is derived from an EMBL/GenBank/DDBJ whole genome shotgun (WGS) entry which is preliminary data.</text>
</comment>
<dbReference type="InterPro" id="IPR050380">
    <property type="entry name" value="Immune_Resp_Modulators"/>
</dbReference>
<dbReference type="Pfam" id="PF07654">
    <property type="entry name" value="C1-set"/>
    <property type="match status" value="1"/>
</dbReference>
<keyword evidence="3" id="KW-0472">Membrane</keyword>
<dbReference type="Proteomes" id="UP001274896">
    <property type="component" value="Unassembled WGS sequence"/>
</dbReference>
<proteinExistence type="predicted"/>
<sequence>MTITRPTVTLLPPSPKELCNAQGKNANVTLVCLATDFYPDHVSIIWQVNKKNRTSNVATDHVAQQDTDSRLYSMSSRLHVNHANWTNVKNKFTCIITFYDGHNEEKLQSSITYSPGKIPLMVYVTVQYGYLLFLFKSLLYAVFVSILVWMCKATKEKTLMTENGDIMIN</sequence>
<gene>
    <name evidence="5" type="ORF">QTP70_017878</name>
</gene>
<keyword evidence="3" id="KW-1133">Transmembrane helix</keyword>
<dbReference type="PANTHER" id="PTHR23411">
    <property type="entry name" value="TAPASIN"/>
    <property type="match status" value="1"/>
</dbReference>
<dbReference type="AlphaFoldDB" id="A0AAE0V3D1"/>
<name>A0AAE0V3D1_9TELE</name>
<dbReference type="PROSITE" id="PS50835">
    <property type="entry name" value="IG_LIKE"/>
    <property type="match status" value="1"/>
</dbReference>
<evidence type="ECO:0000313" key="6">
    <source>
        <dbReference type="Proteomes" id="UP001274896"/>
    </source>
</evidence>
<dbReference type="InterPro" id="IPR036179">
    <property type="entry name" value="Ig-like_dom_sf"/>
</dbReference>
<accession>A0AAE0V3D1</accession>
<dbReference type="EMBL" id="JAUCMX010000008">
    <property type="protein sequence ID" value="KAK3537730.1"/>
    <property type="molecule type" value="Genomic_DNA"/>
</dbReference>
<evidence type="ECO:0000313" key="5">
    <source>
        <dbReference type="EMBL" id="KAK3537730.1"/>
    </source>
</evidence>
<evidence type="ECO:0000256" key="2">
    <source>
        <dbReference type="ARBA" id="ARBA00023319"/>
    </source>
</evidence>
<dbReference type="InterPro" id="IPR013783">
    <property type="entry name" value="Ig-like_fold"/>
</dbReference>
<evidence type="ECO:0000256" key="3">
    <source>
        <dbReference type="SAM" id="Phobius"/>
    </source>
</evidence>
<organism evidence="5 6">
    <name type="scientific">Hemibagrus guttatus</name>
    <dbReference type="NCBI Taxonomy" id="175788"/>
    <lineage>
        <taxon>Eukaryota</taxon>
        <taxon>Metazoa</taxon>
        <taxon>Chordata</taxon>
        <taxon>Craniata</taxon>
        <taxon>Vertebrata</taxon>
        <taxon>Euteleostomi</taxon>
        <taxon>Actinopterygii</taxon>
        <taxon>Neopterygii</taxon>
        <taxon>Teleostei</taxon>
        <taxon>Ostariophysi</taxon>
        <taxon>Siluriformes</taxon>
        <taxon>Bagridae</taxon>
        <taxon>Hemibagrus</taxon>
    </lineage>
</organism>
<dbReference type="InterPro" id="IPR007110">
    <property type="entry name" value="Ig-like_dom"/>
</dbReference>
<keyword evidence="2" id="KW-0393">Immunoglobulin domain</keyword>
<feature type="transmembrane region" description="Helical" evidence="3">
    <location>
        <begin position="128"/>
        <end position="150"/>
    </location>
</feature>
<protein>
    <recommendedName>
        <fullName evidence="4">Ig-like domain-containing protein</fullName>
    </recommendedName>
</protein>
<dbReference type="InterPro" id="IPR003597">
    <property type="entry name" value="Ig_C1-set"/>
</dbReference>
<dbReference type="Gene3D" id="2.60.40.10">
    <property type="entry name" value="Immunoglobulins"/>
    <property type="match status" value="1"/>
</dbReference>
<feature type="domain" description="Ig-like" evidence="4">
    <location>
        <begin position="6"/>
        <end position="112"/>
    </location>
</feature>
<evidence type="ECO:0000256" key="1">
    <source>
        <dbReference type="ARBA" id="ARBA00023157"/>
    </source>
</evidence>
<dbReference type="SMART" id="SM00407">
    <property type="entry name" value="IGc1"/>
    <property type="match status" value="1"/>
</dbReference>
<keyword evidence="3" id="KW-0812">Transmembrane</keyword>
<reference evidence="5" key="1">
    <citation type="submission" date="2023-06" db="EMBL/GenBank/DDBJ databases">
        <title>Male Hemibagrus guttatus genome.</title>
        <authorList>
            <person name="Bian C."/>
        </authorList>
    </citation>
    <scope>NUCLEOTIDE SEQUENCE</scope>
    <source>
        <strain evidence="5">Male_cb2023</strain>
        <tissue evidence="5">Muscle</tissue>
    </source>
</reference>
<keyword evidence="6" id="KW-1185">Reference proteome</keyword>
<dbReference type="FunFam" id="2.60.40.10:FF:000283">
    <property type="entry name" value="Immunoglobulin kappa constant"/>
    <property type="match status" value="1"/>
</dbReference>
<evidence type="ECO:0000259" key="4">
    <source>
        <dbReference type="PROSITE" id="PS50835"/>
    </source>
</evidence>